<feature type="compositionally biased region" description="Basic and acidic residues" evidence="3">
    <location>
        <begin position="42"/>
        <end position="72"/>
    </location>
</feature>
<gene>
    <name evidence="4" type="ORF">METZ01_LOCUS275627</name>
</gene>
<dbReference type="Gene3D" id="1.25.40.10">
    <property type="entry name" value="Tetratricopeptide repeat domain"/>
    <property type="match status" value="1"/>
</dbReference>
<evidence type="ECO:0000256" key="2">
    <source>
        <dbReference type="ARBA" id="ARBA00022803"/>
    </source>
</evidence>
<dbReference type="InterPro" id="IPR011990">
    <property type="entry name" value="TPR-like_helical_dom_sf"/>
</dbReference>
<keyword evidence="1" id="KW-0677">Repeat</keyword>
<dbReference type="EMBL" id="UINC01080123">
    <property type="protein sequence ID" value="SVC22773.1"/>
    <property type="molecule type" value="Genomic_DNA"/>
</dbReference>
<evidence type="ECO:0000313" key="4">
    <source>
        <dbReference type="EMBL" id="SVC22773.1"/>
    </source>
</evidence>
<sequence length="210" mass="24117">MAPFTKYLPHIGVTAFIVFLTVDYFPPDQKPVLSSSNPGKLQIKEEGSHQEGSHMEGSHRDGEEKPNLSQEEREHRMGVFHYNEGNKFYKEGNFAEAIIRYKKALHHNKGFKQAIINLSTAYMKNKKFDEALETLQAGQKKFPQDPLIDYNLACYYSLTENLEPGLSALQKAVEKGYKQFKQMEADPDLNNLRQSDEYKAWKKKIPTTAI</sequence>
<proteinExistence type="predicted"/>
<keyword evidence="2" id="KW-0802">TPR repeat</keyword>
<organism evidence="4">
    <name type="scientific">marine metagenome</name>
    <dbReference type="NCBI Taxonomy" id="408172"/>
    <lineage>
        <taxon>unclassified sequences</taxon>
        <taxon>metagenomes</taxon>
        <taxon>ecological metagenomes</taxon>
    </lineage>
</organism>
<dbReference type="Pfam" id="PF14559">
    <property type="entry name" value="TPR_19"/>
    <property type="match status" value="1"/>
</dbReference>
<dbReference type="SMART" id="SM00028">
    <property type="entry name" value="TPR"/>
    <property type="match status" value="2"/>
</dbReference>
<protein>
    <submittedName>
        <fullName evidence="4">Uncharacterized protein</fullName>
    </submittedName>
</protein>
<evidence type="ECO:0000256" key="3">
    <source>
        <dbReference type="SAM" id="MobiDB-lite"/>
    </source>
</evidence>
<evidence type="ECO:0000256" key="1">
    <source>
        <dbReference type="ARBA" id="ARBA00022737"/>
    </source>
</evidence>
<dbReference type="InterPro" id="IPR051012">
    <property type="entry name" value="CellSynth/LPSAsmb/PSIAsmb"/>
</dbReference>
<dbReference type="AlphaFoldDB" id="A0A382KH65"/>
<feature type="region of interest" description="Disordered" evidence="3">
    <location>
        <begin position="33"/>
        <end position="72"/>
    </location>
</feature>
<dbReference type="PANTHER" id="PTHR45586:SF1">
    <property type="entry name" value="LIPOPOLYSACCHARIDE ASSEMBLY PROTEIN B"/>
    <property type="match status" value="1"/>
</dbReference>
<dbReference type="SUPFAM" id="SSF48452">
    <property type="entry name" value="TPR-like"/>
    <property type="match status" value="1"/>
</dbReference>
<reference evidence="4" key="1">
    <citation type="submission" date="2018-05" db="EMBL/GenBank/DDBJ databases">
        <authorList>
            <person name="Lanie J.A."/>
            <person name="Ng W.-L."/>
            <person name="Kazmierczak K.M."/>
            <person name="Andrzejewski T.M."/>
            <person name="Davidsen T.M."/>
            <person name="Wayne K.J."/>
            <person name="Tettelin H."/>
            <person name="Glass J.I."/>
            <person name="Rusch D."/>
            <person name="Podicherti R."/>
            <person name="Tsui H.-C.T."/>
            <person name="Winkler M.E."/>
        </authorList>
    </citation>
    <scope>NUCLEOTIDE SEQUENCE</scope>
</reference>
<name>A0A382KH65_9ZZZZ</name>
<dbReference type="InterPro" id="IPR019734">
    <property type="entry name" value="TPR_rpt"/>
</dbReference>
<accession>A0A382KH65</accession>
<dbReference type="PANTHER" id="PTHR45586">
    <property type="entry name" value="TPR REPEAT-CONTAINING PROTEIN PA4667"/>
    <property type="match status" value="1"/>
</dbReference>
<dbReference type="NCBIfam" id="NF047558">
    <property type="entry name" value="TPR_END_plus"/>
    <property type="match status" value="1"/>
</dbReference>